<feature type="domain" description="HTH lacI-type" evidence="4">
    <location>
        <begin position="5"/>
        <end position="58"/>
    </location>
</feature>
<organism evidence="5 6">
    <name type="scientific">Actinoplanes couchii</name>
    <dbReference type="NCBI Taxonomy" id="403638"/>
    <lineage>
        <taxon>Bacteria</taxon>
        <taxon>Bacillati</taxon>
        <taxon>Actinomycetota</taxon>
        <taxon>Actinomycetes</taxon>
        <taxon>Micromonosporales</taxon>
        <taxon>Micromonosporaceae</taxon>
        <taxon>Actinoplanes</taxon>
    </lineage>
</organism>
<dbReference type="PANTHER" id="PTHR30146:SF109">
    <property type="entry name" value="HTH-TYPE TRANSCRIPTIONAL REGULATOR GALS"/>
    <property type="match status" value="1"/>
</dbReference>
<protein>
    <submittedName>
        <fullName evidence="5">Transcriptional regulator</fullName>
    </submittedName>
</protein>
<evidence type="ECO:0000256" key="3">
    <source>
        <dbReference type="ARBA" id="ARBA00023163"/>
    </source>
</evidence>
<dbReference type="InterPro" id="IPR046335">
    <property type="entry name" value="LacI/GalR-like_sensor"/>
</dbReference>
<keyword evidence="3" id="KW-0804">Transcription</keyword>
<dbReference type="RefSeq" id="WP_203805429.1">
    <property type="nucleotide sequence ID" value="NZ_BAAAQE010000117.1"/>
</dbReference>
<dbReference type="SMART" id="SM00354">
    <property type="entry name" value="HTH_LACI"/>
    <property type="match status" value="1"/>
</dbReference>
<dbReference type="PANTHER" id="PTHR30146">
    <property type="entry name" value="LACI-RELATED TRANSCRIPTIONAL REPRESSOR"/>
    <property type="match status" value="1"/>
</dbReference>
<dbReference type="Pfam" id="PF00356">
    <property type="entry name" value="LacI"/>
    <property type="match status" value="1"/>
</dbReference>
<proteinExistence type="predicted"/>
<comment type="caution">
    <text evidence="5">The sequence shown here is derived from an EMBL/GenBank/DDBJ whole genome shotgun (WGS) entry which is preliminary data.</text>
</comment>
<gene>
    <name evidence="5" type="ORF">Aco03nite_077860</name>
</gene>
<dbReference type="PROSITE" id="PS00356">
    <property type="entry name" value="HTH_LACI_1"/>
    <property type="match status" value="1"/>
</dbReference>
<dbReference type="EMBL" id="BOMG01000096">
    <property type="protein sequence ID" value="GID59382.1"/>
    <property type="molecule type" value="Genomic_DNA"/>
</dbReference>
<evidence type="ECO:0000313" key="6">
    <source>
        <dbReference type="Proteomes" id="UP000612282"/>
    </source>
</evidence>
<dbReference type="CDD" id="cd06267">
    <property type="entry name" value="PBP1_LacI_sugar_binding-like"/>
    <property type="match status" value="1"/>
</dbReference>
<evidence type="ECO:0000256" key="1">
    <source>
        <dbReference type="ARBA" id="ARBA00023015"/>
    </source>
</evidence>
<dbReference type="InterPro" id="IPR000843">
    <property type="entry name" value="HTH_LacI"/>
</dbReference>
<accession>A0ABQ3XLK4</accession>
<evidence type="ECO:0000256" key="2">
    <source>
        <dbReference type="ARBA" id="ARBA00023125"/>
    </source>
</evidence>
<dbReference type="Gene3D" id="3.40.50.2300">
    <property type="match status" value="2"/>
</dbReference>
<keyword evidence="2" id="KW-0238">DNA-binding</keyword>
<dbReference type="PROSITE" id="PS50932">
    <property type="entry name" value="HTH_LACI_2"/>
    <property type="match status" value="1"/>
</dbReference>
<evidence type="ECO:0000313" key="5">
    <source>
        <dbReference type="EMBL" id="GID59382.1"/>
    </source>
</evidence>
<dbReference type="Proteomes" id="UP000612282">
    <property type="component" value="Unassembled WGS sequence"/>
</dbReference>
<sequence>MSRRSTIYDVARVAGVSVGTVSRVLNGHPVGAASRAAVQRALVSTGYVANQHARRLAGARPATVAFLHCVPGDRLLADANVNTLQLDCRRALGDEDIMMVTPVAGGGPSDTAVRALAARLDDPVLVFSAPRDSTAVADLAGRGVPVVSCGVPLGHERRVSYVTTDDRDGAQQIVSYLRSRGRRRIATITGPMDLPGGVQRLAGYRDAVGTFDPALVVPGDYTFEGGLAATRQLLRQAPDLDAIFAASDTMAAGALAACEQAGRQVPGDVAVAGFDDAKIATQTRLTTVRIPWHRYAAQLTIQLLRRMAGDEPSGVVMPVDLVIRASA</sequence>
<name>A0ABQ3XLK4_9ACTN</name>
<dbReference type="InterPro" id="IPR028082">
    <property type="entry name" value="Peripla_BP_I"/>
</dbReference>
<dbReference type="Gene3D" id="1.10.260.40">
    <property type="entry name" value="lambda repressor-like DNA-binding domains"/>
    <property type="match status" value="1"/>
</dbReference>
<reference evidence="5 6" key="1">
    <citation type="submission" date="2021-01" db="EMBL/GenBank/DDBJ databases">
        <title>Whole genome shotgun sequence of Actinoplanes couchii NBRC 106145.</title>
        <authorList>
            <person name="Komaki H."/>
            <person name="Tamura T."/>
        </authorList>
    </citation>
    <scope>NUCLEOTIDE SEQUENCE [LARGE SCALE GENOMIC DNA]</scope>
    <source>
        <strain evidence="5 6">NBRC 106145</strain>
    </source>
</reference>
<dbReference type="Pfam" id="PF13377">
    <property type="entry name" value="Peripla_BP_3"/>
    <property type="match status" value="1"/>
</dbReference>
<dbReference type="CDD" id="cd01392">
    <property type="entry name" value="HTH_LacI"/>
    <property type="match status" value="1"/>
</dbReference>
<dbReference type="SUPFAM" id="SSF53822">
    <property type="entry name" value="Periplasmic binding protein-like I"/>
    <property type="match status" value="1"/>
</dbReference>
<keyword evidence="6" id="KW-1185">Reference proteome</keyword>
<evidence type="ECO:0000259" key="4">
    <source>
        <dbReference type="PROSITE" id="PS50932"/>
    </source>
</evidence>
<dbReference type="PRINTS" id="PR00036">
    <property type="entry name" value="HTHLACI"/>
</dbReference>
<dbReference type="SUPFAM" id="SSF47413">
    <property type="entry name" value="lambda repressor-like DNA-binding domains"/>
    <property type="match status" value="1"/>
</dbReference>
<keyword evidence="1" id="KW-0805">Transcription regulation</keyword>
<dbReference type="InterPro" id="IPR010982">
    <property type="entry name" value="Lambda_DNA-bd_dom_sf"/>
</dbReference>